<dbReference type="EMBL" id="JBBNAE010000008">
    <property type="protein sequence ID" value="KAK9102685.1"/>
    <property type="molecule type" value="Genomic_DNA"/>
</dbReference>
<evidence type="ECO:0000313" key="3">
    <source>
        <dbReference type="EMBL" id="KAK9102685.1"/>
    </source>
</evidence>
<feature type="transmembrane region" description="Helical" evidence="2">
    <location>
        <begin position="39"/>
        <end position="56"/>
    </location>
</feature>
<comment type="caution">
    <text evidence="3">The sequence shown here is derived from an EMBL/GenBank/DDBJ whole genome shotgun (WGS) entry which is preliminary data.</text>
</comment>
<dbReference type="Proteomes" id="UP001417504">
    <property type="component" value="Unassembled WGS sequence"/>
</dbReference>
<gene>
    <name evidence="3" type="ORF">Sjap_019939</name>
</gene>
<reference evidence="3 4" key="1">
    <citation type="submission" date="2024-01" db="EMBL/GenBank/DDBJ databases">
        <title>Genome assemblies of Stephania.</title>
        <authorList>
            <person name="Yang L."/>
        </authorList>
    </citation>
    <scope>NUCLEOTIDE SEQUENCE [LARGE SCALE GENOMIC DNA]</scope>
    <source>
        <strain evidence="3">QJT</strain>
        <tissue evidence="3">Leaf</tissue>
    </source>
</reference>
<evidence type="ECO:0000313" key="4">
    <source>
        <dbReference type="Proteomes" id="UP001417504"/>
    </source>
</evidence>
<sequence>MVDSPIYRTDLCLVNIFIIRLFKMPAEQGHYGQCQVDKLPWLILLTAITAMVLYVMNFRGFPWHEMAGNTSLNRNVDASEDGRGSHSETGVHSN</sequence>
<keyword evidence="2" id="KW-0812">Transmembrane</keyword>
<name>A0AAP0EZQ3_9MAGN</name>
<dbReference type="AlphaFoldDB" id="A0AAP0EZQ3"/>
<accession>A0AAP0EZQ3</accession>
<feature type="region of interest" description="Disordered" evidence="1">
    <location>
        <begin position="74"/>
        <end position="94"/>
    </location>
</feature>
<keyword evidence="2" id="KW-0472">Membrane</keyword>
<evidence type="ECO:0000256" key="1">
    <source>
        <dbReference type="SAM" id="MobiDB-lite"/>
    </source>
</evidence>
<evidence type="ECO:0000256" key="2">
    <source>
        <dbReference type="SAM" id="Phobius"/>
    </source>
</evidence>
<protein>
    <submittedName>
        <fullName evidence="3">Uncharacterized protein</fullName>
    </submittedName>
</protein>
<keyword evidence="2" id="KW-1133">Transmembrane helix</keyword>
<keyword evidence="4" id="KW-1185">Reference proteome</keyword>
<organism evidence="3 4">
    <name type="scientific">Stephania japonica</name>
    <dbReference type="NCBI Taxonomy" id="461633"/>
    <lineage>
        <taxon>Eukaryota</taxon>
        <taxon>Viridiplantae</taxon>
        <taxon>Streptophyta</taxon>
        <taxon>Embryophyta</taxon>
        <taxon>Tracheophyta</taxon>
        <taxon>Spermatophyta</taxon>
        <taxon>Magnoliopsida</taxon>
        <taxon>Ranunculales</taxon>
        <taxon>Menispermaceae</taxon>
        <taxon>Menispermoideae</taxon>
        <taxon>Cissampelideae</taxon>
        <taxon>Stephania</taxon>
    </lineage>
</organism>
<proteinExistence type="predicted"/>